<dbReference type="Proteomes" id="UP000059672">
    <property type="component" value="Chromosome"/>
</dbReference>
<comment type="catalytic activity">
    <reaction evidence="3">
        <text>indole-3-pyruvate + 2 oxidized [2Fe-2S]-[ferredoxin] + CoA = (indol-3-yl)acetyl-CoA + 2 reduced [2Fe-2S]-[ferredoxin] + CO2 + H(+)</text>
        <dbReference type="Rhea" id="RHEA:12645"/>
        <dbReference type="Rhea" id="RHEA-COMP:10000"/>
        <dbReference type="Rhea" id="RHEA-COMP:10001"/>
        <dbReference type="ChEBI" id="CHEBI:15378"/>
        <dbReference type="ChEBI" id="CHEBI:16526"/>
        <dbReference type="ChEBI" id="CHEBI:17640"/>
        <dbReference type="ChEBI" id="CHEBI:33737"/>
        <dbReference type="ChEBI" id="CHEBI:33738"/>
        <dbReference type="ChEBI" id="CHEBI:57271"/>
        <dbReference type="ChEBI" id="CHEBI:57287"/>
        <dbReference type="EC" id="1.2.7.8"/>
    </reaction>
</comment>
<evidence type="ECO:0000259" key="4">
    <source>
        <dbReference type="Pfam" id="PF01855"/>
    </source>
</evidence>
<dbReference type="GO" id="GO:0051539">
    <property type="term" value="F:4 iron, 4 sulfur cluster binding"/>
    <property type="evidence" value="ECO:0007669"/>
    <property type="project" value="UniProtKB-UniRule"/>
</dbReference>
<keyword evidence="1 3" id="KW-0479">Metal-binding</keyword>
<dbReference type="GO" id="GO:0043805">
    <property type="term" value="F:indolepyruvate ferredoxin oxidoreductase activity"/>
    <property type="evidence" value="ECO:0007669"/>
    <property type="project" value="UniProtKB-UniRule"/>
</dbReference>
<dbReference type="AlphaFoldDB" id="A0A0X8G8I7"/>
<dbReference type="InterPro" id="IPR045025">
    <property type="entry name" value="HACL1-like"/>
</dbReference>
<keyword evidence="2 3" id="KW-0560">Oxidoreductase</keyword>
<evidence type="ECO:0000256" key="1">
    <source>
        <dbReference type="ARBA" id="ARBA00022723"/>
    </source>
</evidence>
<keyword evidence="3" id="KW-0411">Iron-sulfur</keyword>
<dbReference type="GO" id="GO:0044281">
    <property type="term" value="P:small molecule metabolic process"/>
    <property type="evidence" value="ECO:0007669"/>
    <property type="project" value="UniProtKB-ARBA"/>
</dbReference>
<dbReference type="Pfam" id="PF02775">
    <property type="entry name" value="TPP_enzyme_C"/>
    <property type="match status" value="1"/>
</dbReference>
<dbReference type="InterPro" id="IPR029061">
    <property type="entry name" value="THDP-binding"/>
</dbReference>
<keyword evidence="3" id="KW-0249">Electron transport</keyword>
<dbReference type="GO" id="GO:0030976">
    <property type="term" value="F:thiamine pyrophosphate binding"/>
    <property type="evidence" value="ECO:0007669"/>
    <property type="project" value="InterPro"/>
</dbReference>
<protein>
    <recommendedName>
        <fullName evidence="3">Indolepyruvate oxidoreductase subunit IorA</fullName>
        <shortName evidence="3">IOR</shortName>
        <ecNumber evidence="3">1.2.7.8</ecNumber>
    </recommendedName>
    <alternativeName>
        <fullName evidence="3">Indolepyruvate ferredoxin oxidoreductase subunit alpha</fullName>
    </alternativeName>
</protein>
<dbReference type="FunFam" id="3.40.50.970:FF:000039">
    <property type="entry name" value="Indolepyruvate oxidoreductase subunit IorA"/>
    <property type="match status" value="1"/>
</dbReference>
<keyword evidence="6" id="KW-0670">Pyruvate</keyword>
<keyword evidence="3" id="KW-0408">Iron</keyword>
<sequence>MKKLLLGNEALAQGAIDAGLSGVYAYPGTPSTEITEYIQRSKLAKELTIHSQWSVNEKTAMESALGMSYAGKRAMAVMKHVGLNVAADVFMNMSVSGINGGLVVVVADDPSMHSSQNEQDSRFYGKFAMVPMLEPSNQQEAYDITKYAFDLSEKYSLPVLLRMVTRLSHSRAGVNVGNSIKQNNIHLPKNATQFSLIPMYARNRYNYLVNIQSDILENSENSYFNEFIKGPNTSLGIIASGIAYNYLMENFESGKCPYPILKISQYPIPKKPIKKLFNTCKKILVLEDGYPFIEEAISDFLGENRNVIGRLSGAIPRVGELNPDNIANALGFDIVIDENLPKVVSGRPPELCVGCGHRDLFDAINKLKTETESQQVFGDIGCYALGALPPYNSIDALIEMGASITMAKGAADAGIHPSIAIIGDSTFTHSGMTGLLNAVIEKTPITVIISDNSAIAMTGAQDSSASGRLIDICRGLGVEENHLKVITPLHKNLDQNIDLIREELNYNGVSVIISQRPCVQLPKEKKDKLKKIKNVSLN</sequence>
<dbReference type="InterPro" id="IPR011766">
    <property type="entry name" value="TPP_enzyme_TPP-bd"/>
</dbReference>
<name>A0A0X8G8I7_9FLAO</name>
<reference evidence="7" key="1">
    <citation type="submission" date="2015-12" db="EMBL/GenBank/DDBJ databases">
        <title>Complete genome sequence of Lutibacter profundus strain LP1.</title>
        <authorList>
            <person name="Wissuwa J."/>
            <person name="Le Moine Bauer S."/>
            <person name="Stokke R."/>
            <person name="Dahle H."/>
            <person name="Steen I.H."/>
        </authorList>
    </citation>
    <scope>NUCLEOTIDE SEQUENCE [LARGE SCALE GENOMIC DNA]</scope>
    <source>
        <strain evidence="7">LP1</strain>
    </source>
</reference>
<reference evidence="6 7" key="2">
    <citation type="journal article" date="2016" name="Int. J. Syst. Evol. Microbiol.">
        <title>Lutibacter profundi sp. nov., isolated from a deep-sea hydrothermal system on the Arctic Mid-Ocean Ridge and emended description of the genus Lutibacter.</title>
        <authorList>
            <person name="Le Moine Bauer S."/>
            <person name="Roalkvam I."/>
            <person name="Steen I.H."/>
            <person name="Dahle H."/>
        </authorList>
    </citation>
    <scope>NUCLEOTIDE SEQUENCE [LARGE SCALE GENOMIC DNA]</scope>
    <source>
        <strain evidence="6 7">LP1</strain>
    </source>
</reference>
<dbReference type="Gene3D" id="3.40.50.970">
    <property type="match status" value="2"/>
</dbReference>
<comment type="cofactor">
    <cofactor evidence="3">
        <name>[4Fe-4S] cluster</name>
        <dbReference type="ChEBI" id="CHEBI:49883"/>
    </cofactor>
    <text evidence="3">Binds 2 [4Fe-4S] clusters. In this family the first cluster has a non-standard and varying [4Fe-4S] binding motif CX(2)CX(2)CX(4-5)CP.</text>
</comment>
<dbReference type="OrthoDB" id="9804603at2"/>
<dbReference type="InterPro" id="IPR017721">
    <property type="entry name" value="IorA"/>
</dbReference>
<dbReference type="CDD" id="cd02008">
    <property type="entry name" value="TPP_IOR_alpha"/>
    <property type="match status" value="1"/>
</dbReference>
<evidence type="ECO:0000259" key="5">
    <source>
        <dbReference type="Pfam" id="PF02775"/>
    </source>
</evidence>
<gene>
    <name evidence="6" type="ORF">Lupro_12440</name>
</gene>
<evidence type="ECO:0000313" key="6">
    <source>
        <dbReference type="EMBL" id="AMC12019.1"/>
    </source>
</evidence>
<comment type="function">
    <text evidence="3">Catalyzes the ferredoxin-dependent oxidative decarboxylation of arylpyruvates.</text>
</comment>
<dbReference type="PANTHER" id="PTHR43710">
    <property type="entry name" value="2-HYDROXYACYL-COA LYASE"/>
    <property type="match status" value="1"/>
</dbReference>
<dbReference type="RefSeq" id="WP_068210924.1">
    <property type="nucleotide sequence ID" value="NZ_CP013355.1"/>
</dbReference>
<keyword evidence="3" id="KW-0004">4Fe-4S</keyword>
<dbReference type="PIRSF" id="PIRSF006439">
    <property type="entry name" value="Indolepyruvate_ferr_oxidored"/>
    <property type="match status" value="1"/>
</dbReference>
<dbReference type="Pfam" id="PF01855">
    <property type="entry name" value="POR_N"/>
    <property type="match status" value="1"/>
</dbReference>
<feature type="domain" description="Pyruvate flavodoxin/ferredoxin oxidoreductase pyrimidine binding" evidence="4">
    <location>
        <begin position="14"/>
        <end position="178"/>
    </location>
</feature>
<evidence type="ECO:0000313" key="7">
    <source>
        <dbReference type="Proteomes" id="UP000059672"/>
    </source>
</evidence>
<dbReference type="EC" id="1.2.7.8" evidence="3"/>
<accession>A0A0X8G8I7</accession>
<proteinExistence type="predicted"/>
<dbReference type="CDD" id="cd07034">
    <property type="entry name" value="TPP_PYR_PFOR_IOR-alpha_like"/>
    <property type="match status" value="1"/>
</dbReference>
<dbReference type="GO" id="GO:0046872">
    <property type="term" value="F:metal ion binding"/>
    <property type="evidence" value="ECO:0007669"/>
    <property type="project" value="UniProtKB-UniRule"/>
</dbReference>
<dbReference type="PANTHER" id="PTHR43710:SF5">
    <property type="entry name" value="INDOLEPYRUVATE FERREDOXIN OXIDOREDUCTASE ALPHA SUBUNIT"/>
    <property type="match status" value="1"/>
</dbReference>
<organism evidence="6 7">
    <name type="scientific">Lutibacter profundi</name>
    <dbReference type="NCBI Taxonomy" id="1622118"/>
    <lineage>
        <taxon>Bacteria</taxon>
        <taxon>Pseudomonadati</taxon>
        <taxon>Bacteroidota</taxon>
        <taxon>Flavobacteriia</taxon>
        <taxon>Flavobacteriales</taxon>
        <taxon>Flavobacteriaceae</taxon>
        <taxon>Lutibacter</taxon>
    </lineage>
</organism>
<dbReference type="KEGG" id="lut:Lupro_12440"/>
<keyword evidence="3" id="KW-0813">Transport</keyword>
<dbReference type="STRING" id="1622118.Lupro_12440"/>
<dbReference type="SUPFAM" id="SSF52518">
    <property type="entry name" value="Thiamin diphosphate-binding fold (THDP-binding)"/>
    <property type="match status" value="2"/>
</dbReference>
<dbReference type="PATRIC" id="fig|1622118.3.peg.2549"/>
<keyword evidence="7" id="KW-1185">Reference proteome</keyword>
<feature type="domain" description="Thiamine pyrophosphate enzyme TPP-binding" evidence="5">
    <location>
        <begin position="379"/>
        <end position="465"/>
    </location>
</feature>
<dbReference type="InterPro" id="IPR002880">
    <property type="entry name" value="Pyrv_Fd/Flavodoxin_OxRdtase_N"/>
</dbReference>
<evidence type="ECO:0000256" key="3">
    <source>
        <dbReference type="PIRNR" id="PIRNR006439"/>
    </source>
</evidence>
<dbReference type="EMBL" id="CP013355">
    <property type="protein sequence ID" value="AMC12019.1"/>
    <property type="molecule type" value="Genomic_DNA"/>
</dbReference>
<evidence type="ECO:0000256" key="2">
    <source>
        <dbReference type="ARBA" id="ARBA00023002"/>
    </source>
</evidence>